<evidence type="ECO:0000256" key="2">
    <source>
        <dbReference type="ARBA" id="ARBA00023010"/>
    </source>
</evidence>
<dbReference type="GO" id="GO:0006886">
    <property type="term" value="P:intracellular protein transport"/>
    <property type="evidence" value="ECO:0007669"/>
    <property type="project" value="InterPro"/>
</dbReference>
<proteinExistence type="predicted"/>
<dbReference type="SUPFAM" id="SSF52540">
    <property type="entry name" value="P-loop containing nucleoside triphosphate hydrolases"/>
    <property type="match status" value="2"/>
</dbReference>
<dbReference type="PROSITE" id="PS51196">
    <property type="entry name" value="SECA_MOTOR_DEAD"/>
    <property type="match status" value="1"/>
</dbReference>
<reference evidence="4" key="1">
    <citation type="submission" date="2021-05" db="EMBL/GenBank/DDBJ databases">
        <authorList>
            <person name="Alioto T."/>
            <person name="Alioto T."/>
            <person name="Gomez Garrido J."/>
        </authorList>
    </citation>
    <scope>NUCLEOTIDE SEQUENCE</scope>
</reference>
<organism evidence="4">
    <name type="scientific">Culex pipiens</name>
    <name type="common">House mosquito</name>
    <dbReference type="NCBI Taxonomy" id="7175"/>
    <lineage>
        <taxon>Eukaryota</taxon>
        <taxon>Metazoa</taxon>
        <taxon>Ecdysozoa</taxon>
        <taxon>Arthropoda</taxon>
        <taxon>Hexapoda</taxon>
        <taxon>Insecta</taxon>
        <taxon>Pterygota</taxon>
        <taxon>Neoptera</taxon>
        <taxon>Endopterygota</taxon>
        <taxon>Diptera</taxon>
        <taxon>Nematocera</taxon>
        <taxon>Culicoidea</taxon>
        <taxon>Culicidae</taxon>
        <taxon>Culicinae</taxon>
        <taxon>Culicini</taxon>
        <taxon>Culex</taxon>
        <taxon>Culex</taxon>
    </lineage>
</organism>
<dbReference type="GO" id="GO:0006605">
    <property type="term" value="P:protein targeting"/>
    <property type="evidence" value="ECO:0007669"/>
    <property type="project" value="InterPro"/>
</dbReference>
<dbReference type="InterPro" id="IPR011115">
    <property type="entry name" value="SecA_DEAD"/>
</dbReference>
<accession>A0A8D8HMD9</accession>
<keyword evidence="1" id="KW-0653">Protein transport</keyword>
<sequence length="1338" mass="153925">MEQCESDSDNSSATSKLPNNCLKQIDVLLSRERTQCIQRRQMVNSLIGKLPYSGRFLDGGVIWRLYGENGLLTSTNKYVAQVTIEPLEDLDCACTFNSAKDILLANLKVTKVLLDEHLQEMQNAKIKSKSCIDVVNANVLSGIQNHKSQLLELSPGVLKNRLEKMNDKNMLFVTRQDLKLFSDLLNTIDNTILKPMLVAMMDRYCISVATINTNQLSSVLPITKNIIYYLSKSLLDVIEEIEPTKSIENILKYNRIEGWKQVEEISWTSTPSTMEKSIEHQFKLLLKLINHFEVGRSTSHHRFPYTFKVFVDVESNANQKDIAMLPDELHVWICLLDDTIAQLFSNDQHVVEMCSALLKPYMNYSLSGQITSDLLESLRVTTHNTIRFVAQAGPFANPQNEQDNELLLKQTGFMNRTSLEGRMSFEDYRDLIEVFAQYWRQRSEASEGFLTKLSGESLKQHVEEIQSLLLKCMAGALDKRVELTELVNFCRVYDELLSYLHNLPVEWFVRMPSEENTEIFIEKGILQLVENKWMDSDKQCYCVKDVEQFEKLFHVLFDKQELPRNFLVESIKTLLKCIVDLETKERWSNDKALTESEQLNATGLCITTVRSSLLYLKEQPDYISFDQFLEESTKPFTNVSNESNSFEDFEKRVLLIKESFWCIRNMNAIDIDAALKLYKNLNKADYKEDRLRSAYEIYIKQFAQFMTIDSNLSTSSRIENIVKDTSQMFEDSITSNWTVKFKHEKLPKILAGLAAVWALHVSKDVAITGQYLKPHCIQILCVFRLLSVDREDPGVRKHLAQVLTGQGKSLVLALVASVLALCGHSVQVMCYSKYLTKRDGNDFEDFYGFFGVRSKITYQTFQQAASERKNRIAGNAEKYIHSCIGLPTGTKFSAVSRSKPILLIDEVDVFFDEKLYGKTWNPVVVLRIPGLDKIQLKIWELAQNKSFNIRQIIDVFLKTTNDIEIIEFRRIMQKSGQYSILMTNDQNQNEVQNYTNLTLFSSLIDDMINTANDVNAMAKNDSFFCKFRLNNSGNITMKTSFGNFVEHHYSGYYNLFMYFRLKQTNFEQGLSNYGYLNLRLGNISYAKIPEEFPLILGVTGTLTTISTYEKKVVKDHYHINEMSVMPSFFGGSNLKFNATQDFRCLNTVNEWMNAIFGRINTIINAKRSVLVVFDTDLTIKAFKRQFAAQLDRLNVLTVDTDLADKERFINDAGVSRTITLSTREMGRGVDYKSSVAVEKNGGMHVIQSFFSVDVKEETQIKGRTARKDNRGSYELIVCFEDLKRQKLVENNESYVLVSYNRLIESRSRKLVIKDAARDEKLREANARHDATVEFYKYK</sequence>
<dbReference type="InterPro" id="IPR014018">
    <property type="entry name" value="SecA_motor_DEAD"/>
</dbReference>
<keyword evidence="2" id="KW-0811">Translocation</keyword>
<evidence type="ECO:0000259" key="3">
    <source>
        <dbReference type="PROSITE" id="PS51196"/>
    </source>
</evidence>
<dbReference type="GO" id="GO:0017038">
    <property type="term" value="P:protein import"/>
    <property type="evidence" value="ECO:0007669"/>
    <property type="project" value="InterPro"/>
</dbReference>
<keyword evidence="1" id="KW-0813">Transport</keyword>
<dbReference type="PANTHER" id="PTHR30612:SF0">
    <property type="entry name" value="CHLOROPLAST PROTEIN-TRANSPORTING ATPASE"/>
    <property type="match status" value="1"/>
</dbReference>
<protein>
    <submittedName>
        <fullName evidence="4">Protein translocase subunit SecA</fullName>
    </submittedName>
</protein>
<dbReference type="Gene3D" id="3.40.50.300">
    <property type="entry name" value="P-loop containing nucleotide triphosphate hydrolases"/>
    <property type="match status" value="2"/>
</dbReference>
<dbReference type="InterPro" id="IPR027417">
    <property type="entry name" value="P-loop_NTPase"/>
</dbReference>
<name>A0A8D8HMD9_CULPI</name>
<feature type="domain" description="SecA family profile" evidence="3">
    <location>
        <begin position="677"/>
        <end position="1304"/>
    </location>
</feature>
<dbReference type="GO" id="GO:0016020">
    <property type="term" value="C:membrane"/>
    <property type="evidence" value="ECO:0007669"/>
    <property type="project" value="InterPro"/>
</dbReference>
<dbReference type="EMBL" id="HBUE01324244">
    <property type="protein sequence ID" value="CAG6589941.1"/>
    <property type="molecule type" value="Transcribed_RNA"/>
</dbReference>
<dbReference type="EMBL" id="HBUE01217687">
    <property type="protein sequence ID" value="CAG6537930.1"/>
    <property type="molecule type" value="Transcribed_RNA"/>
</dbReference>
<evidence type="ECO:0000256" key="1">
    <source>
        <dbReference type="ARBA" id="ARBA00022927"/>
    </source>
</evidence>
<dbReference type="InterPro" id="IPR000185">
    <property type="entry name" value="SecA"/>
</dbReference>
<dbReference type="PANTHER" id="PTHR30612">
    <property type="entry name" value="SECA INNER MEMBRANE COMPONENT OF SEC PROTEIN SECRETION SYSTEM"/>
    <property type="match status" value="1"/>
</dbReference>
<dbReference type="Pfam" id="PF07517">
    <property type="entry name" value="SecA_DEAD"/>
    <property type="match status" value="1"/>
</dbReference>
<evidence type="ECO:0000313" key="4">
    <source>
        <dbReference type="EMBL" id="CAG6537930.1"/>
    </source>
</evidence>
<dbReference type="GO" id="GO:0005524">
    <property type="term" value="F:ATP binding"/>
    <property type="evidence" value="ECO:0007669"/>
    <property type="project" value="InterPro"/>
</dbReference>